<proteinExistence type="predicted"/>
<name>A0A0V1GR37_TRIPS</name>
<evidence type="ECO:0000256" key="1">
    <source>
        <dbReference type="SAM" id="MobiDB-lite"/>
    </source>
</evidence>
<gene>
    <name evidence="2" type="ORF">T4B_14453</name>
</gene>
<feature type="region of interest" description="Disordered" evidence="1">
    <location>
        <begin position="49"/>
        <end position="70"/>
    </location>
</feature>
<keyword evidence="3" id="KW-1185">Reference proteome</keyword>
<evidence type="ECO:0000313" key="3">
    <source>
        <dbReference type="Proteomes" id="UP000054805"/>
    </source>
</evidence>
<comment type="caution">
    <text evidence="2">The sequence shown here is derived from an EMBL/GenBank/DDBJ whole genome shotgun (WGS) entry which is preliminary data.</text>
</comment>
<accession>A0A0V1GR37</accession>
<dbReference type="EMBL" id="JYDS01000834">
    <property type="protein sequence ID" value="KRZ00435.1"/>
    <property type="molecule type" value="Genomic_DNA"/>
</dbReference>
<protein>
    <submittedName>
        <fullName evidence="2">Uncharacterized protein</fullName>
    </submittedName>
</protein>
<sequence length="70" mass="8435">MDIKQLLIPLWYNLESTNHAIIHTMKQKIEIATPLTVKRKRTYHCRCRRARKTRKSIQQNSKVEFENGLR</sequence>
<organism evidence="2 3">
    <name type="scientific">Trichinella pseudospiralis</name>
    <name type="common">Parasitic roundworm</name>
    <dbReference type="NCBI Taxonomy" id="6337"/>
    <lineage>
        <taxon>Eukaryota</taxon>
        <taxon>Metazoa</taxon>
        <taxon>Ecdysozoa</taxon>
        <taxon>Nematoda</taxon>
        <taxon>Enoplea</taxon>
        <taxon>Dorylaimia</taxon>
        <taxon>Trichinellida</taxon>
        <taxon>Trichinellidae</taxon>
        <taxon>Trichinella</taxon>
    </lineage>
</organism>
<evidence type="ECO:0000313" key="2">
    <source>
        <dbReference type="EMBL" id="KRZ00435.1"/>
    </source>
</evidence>
<dbReference type="AlphaFoldDB" id="A0A0V1GR37"/>
<dbReference type="Proteomes" id="UP000054805">
    <property type="component" value="Unassembled WGS sequence"/>
</dbReference>
<reference evidence="2 3" key="1">
    <citation type="submission" date="2015-01" db="EMBL/GenBank/DDBJ databases">
        <title>Evolution of Trichinella species and genotypes.</title>
        <authorList>
            <person name="Korhonen P.K."/>
            <person name="Edoardo P."/>
            <person name="Giuseppe L.R."/>
            <person name="Gasser R.B."/>
        </authorList>
    </citation>
    <scope>NUCLEOTIDE SEQUENCE [LARGE SCALE GENOMIC DNA]</scope>
    <source>
        <strain evidence="2">ISS588</strain>
    </source>
</reference>